<name>A0ABQ2DDC0_9DEIO</name>
<dbReference type="EMBL" id="BMOD01000023">
    <property type="protein sequence ID" value="GGJ51767.1"/>
    <property type="molecule type" value="Genomic_DNA"/>
</dbReference>
<evidence type="ECO:0000313" key="1">
    <source>
        <dbReference type="EMBL" id="GGJ51767.1"/>
    </source>
</evidence>
<sequence>MVVADHIRFEGELLPQKRWEEFDLLYGCLEHLPDKPEEHILLLGVRCFYAPGVVAEKPYMFIHRDSIRTLQDLNSLE</sequence>
<proteinExistence type="predicted"/>
<reference evidence="2" key="1">
    <citation type="journal article" date="2019" name="Int. J. Syst. Evol. Microbiol.">
        <title>The Global Catalogue of Microorganisms (GCM) 10K type strain sequencing project: providing services to taxonomists for standard genome sequencing and annotation.</title>
        <authorList>
            <consortium name="The Broad Institute Genomics Platform"/>
            <consortium name="The Broad Institute Genome Sequencing Center for Infectious Disease"/>
            <person name="Wu L."/>
            <person name="Ma J."/>
        </authorList>
    </citation>
    <scope>NUCLEOTIDE SEQUENCE [LARGE SCALE GENOMIC DNA]</scope>
    <source>
        <strain evidence="2">JCM 14370</strain>
    </source>
</reference>
<evidence type="ECO:0000313" key="2">
    <source>
        <dbReference type="Proteomes" id="UP000632222"/>
    </source>
</evidence>
<dbReference type="Proteomes" id="UP000632222">
    <property type="component" value="Unassembled WGS sequence"/>
</dbReference>
<organism evidence="1 2">
    <name type="scientific">Deinococcus roseus</name>
    <dbReference type="NCBI Taxonomy" id="392414"/>
    <lineage>
        <taxon>Bacteria</taxon>
        <taxon>Thermotogati</taxon>
        <taxon>Deinococcota</taxon>
        <taxon>Deinococci</taxon>
        <taxon>Deinococcales</taxon>
        <taxon>Deinococcaceae</taxon>
        <taxon>Deinococcus</taxon>
    </lineage>
</organism>
<accession>A0ABQ2DDC0</accession>
<gene>
    <name evidence="1" type="ORF">GCM10008938_42260</name>
</gene>
<protein>
    <submittedName>
        <fullName evidence="1">Uncharacterized protein</fullName>
    </submittedName>
</protein>
<keyword evidence="2" id="KW-1185">Reference proteome</keyword>
<comment type="caution">
    <text evidence="1">The sequence shown here is derived from an EMBL/GenBank/DDBJ whole genome shotgun (WGS) entry which is preliminary data.</text>
</comment>